<dbReference type="InterPro" id="IPR034603">
    <property type="entry name" value="Dipeptide_epimerase"/>
</dbReference>
<organism evidence="9 10">
    <name type="scientific">Stratiformator vulcanicus</name>
    <dbReference type="NCBI Taxonomy" id="2527980"/>
    <lineage>
        <taxon>Bacteria</taxon>
        <taxon>Pseudomonadati</taxon>
        <taxon>Planctomycetota</taxon>
        <taxon>Planctomycetia</taxon>
        <taxon>Planctomycetales</taxon>
        <taxon>Planctomycetaceae</taxon>
        <taxon>Stratiformator</taxon>
    </lineage>
</organism>
<evidence type="ECO:0000313" key="9">
    <source>
        <dbReference type="EMBL" id="QDT36076.1"/>
    </source>
</evidence>
<dbReference type="Gene3D" id="3.20.20.120">
    <property type="entry name" value="Enolase-like C-terminal domain"/>
    <property type="match status" value="1"/>
</dbReference>
<dbReference type="InterPro" id="IPR013342">
    <property type="entry name" value="Mandelate_racemase_C"/>
</dbReference>
<evidence type="ECO:0000313" key="10">
    <source>
        <dbReference type="Proteomes" id="UP000317318"/>
    </source>
</evidence>
<dbReference type="PROSITE" id="PS00909">
    <property type="entry name" value="MR_MLE_2"/>
    <property type="match status" value="1"/>
</dbReference>
<dbReference type="KEGG" id="svp:Pan189_04310"/>
<dbReference type="InterPro" id="IPR034593">
    <property type="entry name" value="DgoD-like"/>
</dbReference>
<sequence length="345" mass="37604">MSDGYELELTPRRMPLSRPFTISRGSIDIQESLLVGLRHREHVGYGEATRHVYYGHSIESLTRSLEAIRPWLRSIATQEPEELWPQLQQKLSDDSFALSAIDSAAHDLAAKIAGTNCFERWGSRWCDVPLSSVTIPIDSPERIAQEAREYAGWPIIKIKLGGPDDLEAVRAVRNATDAIIRVDANCGWDPKQAVELSAELAKLGVEFIEQPLPANAGFEADRFVYQHSKLPVIADESCVREADVGLCQSRFHGVNIKLSKCGGLTPAVRMARAAREVGLSTMVGCMIESSVGVASAAQLLPLIDYADLDGHVLLSDDPTTGFSLKLGLVTLEHPGGHSAAPRFAA</sequence>
<dbReference type="SUPFAM" id="SSF51604">
    <property type="entry name" value="Enolase C-terminal domain-like"/>
    <property type="match status" value="1"/>
</dbReference>
<dbReference type="PANTHER" id="PTHR48080:SF3">
    <property type="entry name" value="ENOLASE SUPERFAMILY MEMBER DDB_G0284701"/>
    <property type="match status" value="1"/>
</dbReference>
<feature type="active site" description="Proton acceptor; specific for (R)-substrate epimerization" evidence="5">
    <location>
        <position position="159"/>
    </location>
</feature>
<dbReference type="SFLD" id="SFLDG00180">
    <property type="entry name" value="muconate_cycloisomerase"/>
    <property type="match status" value="1"/>
</dbReference>
<keyword evidence="10" id="KW-1185">Reference proteome</keyword>
<dbReference type="PANTHER" id="PTHR48080">
    <property type="entry name" value="D-GALACTONATE DEHYDRATASE-RELATED"/>
    <property type="match status" value="1"/>
</dbReference>
<keyword evidence="2 6" id="KW-0479">Metal-binding</keyword>
<feature type="binding site" evidence="6">
    <location>
        <position position="209"/>
    </location>
    <ligand>
        <name>Mg(2+)</name>
        <dbReference type="ChEBI" id="CHEBI:18420"/>
    </ligand>
</feature>
<proteinExistence type="inferred from homology"/>
<reference evidence="9 10" key="1">
    <citation type="submission" date="2019-02" db="EMBL/GenBank/DDBJ databases">
        <title>Deep-cultivation of Planctomycetes and their phenomic and genomic characterization uncovers novel biology.</title>
        <authorList>
            <person name="Wiegand S."/>
            <person name="Jogler M."/>
            <person name="Boedeker C."/>
            <person name="Pinto D."/>
            <person name="Vollmers J."/>
            <person name="Rivas-Marin E."/>
            <person name="Kohn T."/>
            <person name="Peeters S.H."/>
            <person name="Heuer A."/>
            <person name="Rast P."/>
            <person name="Oberbeckmann S."/>
            <person name="Bunk B."/>
            <person name="Jeske O."/>
            <person name="Meyerdierks A."/>
            <person name="Storesund J.E."/>
            <person name="Kallscheuer N."/>
            <person name="Luecker S."/>
            <person name="Lage O.M."/>
            <person name="Pohl T."/>
            <person name="Merkel B.J."/>
            <person name="Hornburger P."/>
            <person name="Mueller R.-W."/>
            <person name="Bruemmer F."/>
            <person name="Labrenz M."/>
            <person name="Spormann A.M."/>
            <person name="Op den Camp H."/>
            <person name="Overmann J."/>
            <person name="Amann R."/>
            <person name="Jetten M.S.M."/>
            <person name="Mascher T."/>
            <person name="Medema M.H."/>
            <person name="Devos D.P."/>
            <person name="Kaster A.-K."/>
            <person name="Ovreas L."/>
            <person name="Rohde M."/>
            <person name="Galperin M.Y."/>
            <person name="Jogler C."/>
        </authorList>
    </citation>
    <scope>NUCLEOTIDE SEQUENCE [LARGE SCALE GENOMIC DNA]</scope>
    <source>
        <strain evidence="9 10">Pan189</strain>
    </source>
</reference>
<dbReference type="SMART" id="SM00922">
    <property type="entry name" value="MR_MLE"/>
    <property type="match status" value="1"/>
</dbReference>
<feature type="binding site" evidence="6">
    <location>
        <position position="235"/>
    </location>
    <ligand>
        <name>Mg(2+)</name>
        <dbReference type="ChEBI" id="CHEBI:18420"/>
    </ligand>
</feature>
<dbReference type="InterPro" id="IPR018110">
    <property type="entry name" value="Mandel_Rmase/mucon_lact_enz_CS"/>
</dbReference>
<evidence type="ECO:0000256" key="3">
    <source>
        <dbReference type="ARBA" id="ARBA00022842"/>
    </source>
</evidence>
<comment type="similarity">
    <text evidence="1 7">Belongs to the mandelate racemase/muconate lactonizing enzyme family.</text>
</comment>
<feature type="binding site" evidence="6">
    <location>
        <position position="183"/>
    </location>
    <ligand>
        <name>Mg(2+)</name>
        <dbReference type="ChEBI" id="CHEBI:18420"/>
    </ligand>
</feature>
<dbReference type="GO" id="GO:0009063">
    <property type="term" value="P:amino acid catabolic process"/>
    <property type="evidence" value="ECO:0007669"/>
    <property type="project" value="InterPro"/>
</dbReference>
<dbReference type="Proteomes" id="UP000317318">
    <property type="component" value="Chromosome"/>
</dbReference>
<evidence type="ECO:0000256" key="6">
    <source>
        <dbReference type="PIRSR" id="PIRSR634603-3"/>
    </source>
</evidence>
<dbReference type="RefSeq" id="WP_145362309.1">
    <property type="nucleotide sequence ID" value="NZ_CP036268.1"/>
</dbReference>
<gene>
    <name evidence="9" type="primary">ycjG</name>
    <name evidence="9" type="ORF">Pan189_04310</name>
</gene>
<evidence type="ECO:0000256" key="5">
    <source>
        <dbReference type="PIRSR" id="PIRSR634603-1"/>
    </source>
</evidence>
<feature type="domain" description="Mandelate racemase/muconate lactonizing enzyme C-terminal" evidence="8">
    <location>
        <begin position="140"/>
        <end position="231"/>
    </location>
</feature>
<dbReference type="SFLD" id="SFLDS00001">
    <property type="entry name" value="Enolase"/>
    <property type="match status" value="1"/>
</dbReference>
<dbReference type="EC" id="5.1.1.-" evidence="7"/>
<feature type="active site" description="Proton acceptor; specific for (S)-substrate epimerization" evidence="5">
    <location>
        <position position="257"/>
    </location>
</feature>
<dbReference type="CDD" id="cd03319">
    <property type="entry name" value="L-Ala-DL-Glu_epimerase"/>
    <property type="match status" value="1"/>
</dbReference>
<dbReference type="Gene3D" id="3.30.390.10">
    <property type="entry name" value="Enolase-like, N-terminal domain"/>
    <property type="match status" value="1"/>
</dbReference>
<dbReference type="SUPFAM" id="SSF54826">
    <property type="entry name" value="Enolase N-terminal domain-like"/>
    <property type="match status" value="1"/>
</dbReference>
<keyword evidence="4 7" id="KW-0413">Isomerase</keyword>
<dbReference type="GO" id="GO:0046872">
    <property type="term" value="F:metal ion binding"/>
    <property type="evidence" value="ECO:0007669"/>
    <property type="project" value="UniProtKB-KW"/>
</dbReference>
<evidence type="ECO:0000256" key="4">
    <source>
        <dbReference type="ARBA" id="ARBA00023235"/>
    </source>
</evidence>
<dbReference type="Pfam" id="PF02746">
    <property type="entry name" value="MR_MLE_N"/>
    <property type="match status" value="1"/>
</dbReference>
<dbReference type="InterPro" id="IPR029065">
    <property type="entry name" value="Enolase_C-like"/>
</dbReference>
<dbReference type="AlphaFoldDB" id="A0A517QWN3"/>
<evidence type="ECO:0000256" key="2">
    <source>
        <dbReference type="ARBA" id="ARBA00022723"/>
    </source>
</evidence>
<name>A0A517QWN3_9PLAN</name>
<keyword evidence="3 6" id="KW-0460">Magnesium</keyword>
<dbReference type="EMBL" id="CP036268">
    <property type="protein sequence ID" value="QDT36076.1"/>
    <property type="molecule type" value="Genomic_DNA"/>
</dbReference>
<dbReference type="InterPro" id="IPR013341">
    <property type="entry name" value="Mandelate_racemase_N_dom"/>
</dbReference>
<accession>A0A517QWN3</accession>
<dbReference type="InterPro" id="IPR029017">
    <property type="entry name" value="Enolase-like_N"/>
</dbReference>
<dbReference type="GO" id="GO:0016855">
    <property type="term" value="F:racemase and epimerase activity, acting on amino acids and derivatives"/>
    <property type="evidence" value="ECO:0007669"/>
    <property type="project" value="UniProtKB-UniRule"/>
</dbReference>
<evidence type="ECO:0000256" key="1">
    <source>
        <dbReference type="ARBA" id="ARBA00008031"/>
    </source>
</evidence>
<dbReference type="InterPro" id="IPR036849">
    <property type="entry name" value="Enolase-like_C_sf"/>
</dbReference>
<evidence type="ECO:0000259" key="8">
    <source>
        <dbReference type="SMART" id="SM00922"/>
    </source>
</evidence>
<dbReference type="OrthoDB" id="9775391at2"/>
<protein>
    <recommendedName>
        <fullName evidence="7">Dipeptide epimerase</fullName>
        <ecNumber evidence="7">5.1.1.-</ecNumber>
    </recommendedName>
</protein>
<evidence type="ECO:0000256" key="7">
    <source>
        <dbReference type="RuleBase" id="RU366006"/>
    </source>
</evidence>
<dbReference type="Pfam" id="PF13378">
    <property type="entry name" value="MR_MLE_C"/>
    <property type="match status" value="1"/>
</dbReference>
<comment type="cofactor">
    <cofactor evidence="6 7">
        <name>Mg(2+)</name>
        <dbReference type="ChEBI" id="CHEBI:18420"/>
    </cofactor>
    <text evidence="6 7">Binds 1 Mg(2+) ion per subunit.</text>
</comment>